<evidence type="ECO:0000313" key="4">
    <source>
        <dbReference type="Proteomes" id="UP001215503"/>
    </source>
</evidence>
<evidence type="ECO:0000256" key="1">
    <source>
        <dbReference type="PROSITE-ProRule" id="PRU00339"/>
    </source>
</evidence>
<dbReference type="SUPFAM" id="SSF48452">
    <property type="entry name" value="TPR-like"/>
    <property type="match status" value="3"/>
</dbReference>
<feature type="chain" id="PRO_5046076154" evidence="2">
    <location>
        <begin position="34"/>
        <end position="580"/>
    </location>
</feature>
<dbReference type="Pfam" id="PF13432">
    <property type="entry name" value="TPR_16"/>
    <property type="match status" value="3"/>
</dbReference>
<keyword evidence="1" id="KW-0802">TPR repeat</keyword>
<dbReference type="PROSITE" id="PS50005">
    <property type="entry name" value="TPR"/>
    <property type="match status" value="3"/>
</dbReference>
<dbReference type="PROSITE" id="PS50293">
    <property type="entry name" value="TPR_REGION"/>
    <property type="match status" value="1"/>
</dbReference>
<dbReference type="PANTHER" id="PTHR12558">
    <property type="entry name" value="CELL DIVISION CYCLE 16,23,27"/>
    <property type="match status" value="1"/>
</dbReference>
<protein>
    <submittedName>
        <fullName evidence="3">Tetratricopeptide repeat protein</fullName>
    </submittedName>
</protein>
<feature type="signal peptide" evidence="2">
    <location>
        <begin position="1"/>
        <end position="33"/>
    </location>
</feature>
<dbReference type="SMART" id="SM00028">
    <property type="entry name" value="TPR"/>
    <property type="match status" value="7"/>
</dbReference>
<name>A0ABT5YKX6_9PROT</name>
<gene>
    <name evidence="3" type="ORF">P2G67_06395</name>
</gene>
<organism evidence="3 4">
    <name type="scientific">Aquibaculum arenosum</name>
    <dbReference type="NCBI Taxonomy" id="3032591"/>
    <lineage>
        <taxon>Bacteria</taxon>
        <taxon>Pseudomonadati</taxon>
        <taxon>Pseudomonadota</taxon>
        <taxon>Alphaproteobacteria</taxon>
        <taxon>Rhodospirillales</taxon>
        <taxon>Rhodovibrionaceae</taxon>
        <taxon>Aquibaculum</taxon>
    </lineage>
</organism>
<dbReference type="InterPro" id="IPR011990">
    <property type="entry name" value="TPR-like_helical_dom_sf"/>
</dbReference>
<evidence type="ECO:0000256" key="2">
    <source>
        <dbReference type="SAM" id="SignalP"/>
    </source>
</evidence>
<feature type="repeat" description="TPR" evidence="1">
    <location>
        <begin position="527"/>
        <end position="560"/>
    </location>
</feature>
<dbReference type="Proteomes" id="UP001215503">
    <property type="component" value="Unassembled WGS sequence"/>
</dbReference>
<dbReference type="InterPro" id="IPR019734">
    <property type="entry name" value="TPR_rpt"/>
</dbReference>
<dbReference type="PANTHER" id="PTHR12558:SF13">
    <property type="entry name" value="CELL DIVISION CYCLE PROTEIN 27 HOMOLOG"/>
    <property type="match status" value="1"/>
</dbReference>
<comment type="caution">
    <text evidence="3">The sequence shown here is derived from an EMBL/GenBank/DDBJ whole genome shotgun (WGS) entry which is preliminary data.</text>
</comment>
<proteinExistence type="predicted"/>
<dbReference type="RefSeq" id="WP_275821184.1">
    <property type="nucleotide sequence ID" value="NZ_JARHUD010000003.1"/>
</dbReference>
<dbReference type="Pfam" id="PF13414">
    <property type="entry name" value="TPR_11"/>
    <property type="match status" value="1"/>
</dbReference>
<feature type="repeat" description="TPR" evidence="1">
    <location>
        <begin position="493"/>
        <end position="526"/>
    </location>
</feature>
<feature type="repeat" description="TPR" evidence="1">
    <location>
        <begin position="424"/>
        <end position="457"/>
    </location>
</feature>
<accession>A0ABT5YKX6</accession>
<keyword evidence="2" id="KW-0732">Signal</keyword>
<reference evidence="3 4" key="1">
    <citation type="submission" date="2023-03" db="EMBL/GenBank/DDBJ databases">
        <title>Fodinicurvata sp. CAU 1616 isolated from sea sendiment.</title>
        <authorList>
            <person name="Kim W."/>
        </authorList>
    </citation>
    <scope>NUCLEOTIDE SEQUENCE [LARGE SCALE GENOMIC DNA]</scope>
    <source>
        <strain evidence="3 4">CAU 1616</strain>
    </source>
</reference>
<keyword evidence="4" id="KW-1185">Reference proteome</keyword>
<dbReference type="EMBL" id="JARHUD010000003">
    <property type="protein sequence ID" value="MDF2095601.1"/>
    <property type="molecule type" value="Genomic_DNA"/>
</dbReference>
<evidence type="ECO:0000313" key="3">
    <source>
        <dbReference type="EMBL" id="MDF2095601.1"/>
    </source>
</evidence>
<sequence>MAYRLRRSSGLKLPLIAAALAAGLGLIAPPAQATASPDSAPNGLLPDAVWSQESIYGSYLAGLVAEGRGDYGAAAEFLVHALSGDPENPALLQQTFMLNAAEGRMDRAYNLAERLLEQDRADAAALLLLAGQALEQDDPARARSLLAEQPASGLVEITRPLLDAWLAVAQGKGEEALESLETLERDGGLSALTGLHRVLLLDVLGRDDEALEAAQTMAEASERLSMRLVWYLGNVLERGGEAAEAEALYEAFAEQNPDNLLVERLREDSGEPEPLVVDPLRGFAEALFDFASLMAQEQVPIPGLIHARLALHLAPEMEAARLLIGEILQYQQRSNAALAVYEAIPEDSPFAWNAGLRMVEELQQLGETEAAEARLRALAEQRPERYEPPYRLGNLLRSQEDFQAAAEAYSEALERVGEISRQQWVLFYFRGIAYERSEKWDQAEADFLRALELEPDQPYVLNYLAYSWIEQEQNFEEAADMLERAVEREPNDGHIVDSLGWLYYRLGEYEEAVEQLERAVELQPQDPVINDHLGDAYWKTGRTREAVVQWSRALSLDPEDKDIPAIERKLEDGLPEEAAQ</sequence>
<dbReference type="Gene3D" id="1.25.40.10">
    <property type="entry name" value="Tetratricopeptide repeat domain"/>
    <property type="match status" value="4"/>
</dbReference>